<evidence type="ECO:0000256" key="1">
    <source>
        <dbReference type="PIRSR" id="PIRSR605493-1"/>
    </source>
</evidence>
<dbReference type="EMBL" id="JANIEX010000240">
    <property type="protein sequence ID" value="KAJ3570391.1"/>
    <property type="molecule type" value="Genomic_DNA"/>
</dbReference>
<evidence type="ECO:0000313" key="3">
    <source>
        <dbReference type="EMBL" id="KAJ3570391.1"/>
    </source>
</evidence>
<dbReference type="SUPFAM" id="SSF89562">
    <property type="entry name" value="RraA-like"/>
    <property type="match status" value="1"/>
</dbReference>
<reference evidence="3" key="1">
    <citation type="submission" date="2022-07" db="EMBL/GenBank/DDBJ databases">
        <title>Genome Sequence of Leucocoprinus birnbaumii.</title>
        <authorList>
            <person name="Buettner E."/>
        </authorList>
    </citation>
    <scope>NUCLEOTIDE SEQUENCE</scope>
    <source>
        <strain evidence="3">VT141</strain>
    </source>
</reference>
<feature type="binding site" evidence="1">
    <location>
        <position position="841"/>
    </location>
    <ligand>
        <name>substrate</name>
    </ligand>
</feature>
<keyword evidence="4" id="KW-1185">Reference proteome</keyword>
<dbReference type="InterPro" id="IPR005493">
    <property type="entry name" value="RraA/RraA-like"/>
</dbReference>
<proteinExistence type="predicted"/>
<dbReference type="Gene3D" id="3.50.30.40">
    <property type="entry name" value="Ribonuclease E inhibitor RraA/RraA-like"/>
    <property type="match status" value="1"/>
</dbReference>
<comment type="caution">
    <text evidence="3">The sequence shown here is derived from an EMBL/GenBank/DDBJ whole genome shotgun (WGS) entry which is preliminary data.</text>
</comment>
<comment type="cofactor">
    <cofactor evidence="1">
        <name>Mg(2+)</name>
        <dbReference type="ChEBI" id="CHEBI:18420"/>
    </cofactor>
</comment>
<organism evidence="3 4">
    <name type="scientific">Leucocoprinus birnbaumii</name>
    <dbReference type="NCBI Taxonomy" id="56174"/>
    <lineage>
        <taxon>Eukaryota</taxon>
        <taxon>Fungi</taxon>
        <taxon>Dikarya</taxon>
        <taxon>Basidiomycota</taxon>
        <taxon>Agaricomycotina</taxon>
        <taxon>Agaricomycetes</taxon>
        <taxon>Agaricomycetidae</taxon>
        <taxon>Agaricales</taxon>
        <taxon>Agaricineae</taxon>
        <taxon>Agaricaceae</taxon>
        <taxon>Leucocoprinus</taxon>
    </lineage>
</organism>
<feature type="binding site" evidence="1">
    <location>
        <begin position="819"/>
        <end position="822"/>
    </location>
    <ligand>
        <name>substrate</name>
    </ligand>
</feature>
<dbReference type="Proteomes" id="UP001213000">
    <property type="component" value="Unassembled WGS sequence"/>
</dbReference>
<keyword evidence="1" id="KW-0460">Magnesium</keyword>
<evidence type="ECO:0000256" key="2">
    <source>
        <dbReference type="SAM" id="MobiDB-lite"/>
    </source>
</evidence>
<sequence length="956" mass="107705">MANTQSISAADSSSESDTSSCTNPHDATAEPEPTSVPEAETPHEAENPMRLHLEAWVKRWQFHDALTRWAIWALNIPNQLPGYVMNNIFVVELALNKNPTHSENLFTCGPVPVVQTRCELARCFYRHEIGKGEIDWCVHGQWDDDKVQVCVIYNAIVVHHEGIYHPNAPELNPDGGLIHIAPKLHKAFYETLSMFYRPHLLSALEMNDPSLVDQYVEITMHRTYGLWSYRIIQTPESHRCQRQGQRQGERYKEEVLVENADALGDRMLRSTMMPFKLGESTQYIRDTLQSKFPAPMHISRIGYNTEKQQPVSEIRCLILILPTIMPSKDRQTRIVHPGDVQDYFNPNIHHCRQCAVRWRAVNGTAASPNKERDLSEGDVRRYLNHWIDLWDWHDALTRWAVWASDVPNSPPDVLQVHVLLIELVQRKDFKPPFQVFTGTAVRVIHRDQLATFFLEHGMPEKEIDWCRYEHWGKDDVQVCVVYRNTVVHFEGKHEPGGLEPIGSGLPLRVVPSAQQPFYHALTRTWYIYFMGAIADNDPTLTDNYIERMMYDTAHLFPVEIVMTTEQKQHLEEKIQHVAETKKQKRKRKKESQKKRKRAREDCEGRFSPEAEPELEVVWKADLNEGEEPTKVADLVELGDYQILDPDQYKAPLPAEQVAALVAEDPPKDVSGSILSPEAVPALLQEMQIDFSKIVQYPRALIQDLHDHTMSTSTARTTSKLIDFSTCEISDALIKLKLPHGGYIPDINMYSPSTSGSGLRICGPAYTVKLVSGSDNTSPKLSSHFVDTTPEGSVIVIGAPPGRVTSNAIESNKVKNAVWGGLMTAGAIARAAKGVVISGRCRDLSEHRAQNFPVFARGHSTLGQSPFTRPSEINVPLTIKSLTNGFGLNEANGFPSLTVQPGDWVVGDEDGVVCVPRDLEDKVLELATKGREVDALCMIDIQAGKGVQASFKLHRGK</sequence>
<evidence type="ECO:0008006" key="5">
    <source>
        <dbReference type="Google" id="ProtNLM"/>
    </source>
</evidence>
<protein>
    <recommendedName>
        <fullName evidence="5">RraA-like protein</fullName>
    </recommendedName>
</protein>
<dbReference type="GO" id="GO:0046872">
    <property type="term" value="F:metal ion binding"/>
    <property type="evidence" value="ECO:0007669"/>
    <property type="project" value="UniProtKB-KW"/>
</dbReference>
<dbReference type="InterPro" id="IPR036704">
    <property type="entry name" value="RraA/RraA-like_sf"/>
</dbReference>
<evidence type="ECO:0000313" key="4">
    <source>
        <dbReference type="Proteomes" id="UP001213000"/>
    </source>
</evidence>
<dbReference type="GO" id="GO:0047443">
    <property type="term" value="F:4-hydroxy-4-methyl-2-oxoglutarate aldolase activity"/>
    <property type="evidence" value="ECO:0007669"/>
    <property type="project" value="TreeGrafter"/>
</dbReference>
<accession>A0AAD5YRV3</accession>
<gene>
    <name evidence="3" type="ORF">NP233_g4437</name>
</gene>
<dbReference type="AlphaFoldDB" id="A0AAD5YRV3"/>
<feature type="compositionally biased region" description="Basic residues" evidence="2">
    <location>
        <begin position="582"/>
        <end position="597"/>
    </location>
</feature>
<dbReference type="Pfam" id="PF03737">
    <property type="entry name" value="RraA-like"/>
    <property type="match status" value="1"/>
</dbReference>
<feature type="binding site" evidence="1">
    <location>
        <position position="842"/>
    </location>
    <ligand>
        <name>Mg(2+)</name>
        <dbReference type="ChEBI" id="CHEBI:18420"/>
    </ligand>
</feature>
<dbReference type="PANTHER" id="PTHR33254">
    <property type="entry name" value="4-HYDROXY-4-METHYL-2-OXOGLUTARATE ALDOLASE 3-RELATED"/>
    <property type="match status" value="1"/>
</dbReference>
<keyword evidence="1" id="KW-0479">Metal-binding</keyword>
<dbReference type="PANTHER" id="PTHR33254:SF4">
    <property type="entry name" value="4-HYDROXY-4-METHYL-2-OXOGLUTARATE ALDOLASE 3-RELATED"/>
    <property type="match status" value="1"/>
</dbReference>
<name>A0AAD5YRV3_9AGAR</name>
<feature type="compositionally biased region" description="Low complexity" evidence="2">
    <location>
        <begin position="1"/>
        <end position="20"/>
    </location>
</feature>
<dbReference type="GO" id="GO:0008948">
    <property type="term" value="F:oxaloacetate decarboxylase activity"/>
    <property type="evidence" value="ECO:0007669"/>
    <property type="project" value="TreeGrafter"/>
</dbReference>
<feature type="region of interest" description="Disordered" evidence="2">
    <location>
        <begin position="1"/>
        <end position="45"/>
    </location>
</feature>
<feature type="region of interest" description="Disordered" evidence="2">
    <location>
        <begin position="577"/>
        <end position="606"/>
    </location>
</feature>
<dbReference type="CDD" id="cd16841">
    <property type="entry name" value="RraA_family"/>
    <property type="match status" value="1"/>
</dbReference>